<evidence type="ECO:0000313" key="2">
    <source>
        <dbReference type="Proteomes" id="UP000824107"/>
    </source>
</evidence>
<dbReference type="Proteomes" id="UP000824107">
    <property type="component" value="Unassembled WGS sequence"/>
</dbReference>
<accession>A0A9D1M3U8</accession>
<reference evidence="1" key="1">
    <citation type="submission" date="2020-10" db="EMBL/GenBank/DDBJ databases">
        <authorList>
            <person name="Gilroy R."/>
        </authorList>
    </citation>
    <scope>NUCLEOTIDE SEQUENCE</scope>
    <source>
        <strain evidence="1">ChiW3-316</strain>
    </source>
</reference>
<dbReference type="AlphaFoldDB" id="A0A9D1M3U8"/>
<dbReference type="EMBL" id="DVNC01000026">
    <property type="protein sequence ID" value="HIU53144.1"/>
    <property type="molecule type" value="Genomic_DNA"/>
</dbReference>
<name>A0A9D1M3U8_9PROT</name>
<comment type="caution">
    <text evidence="1">The sequence shown here is derived from an EMBL/GenBank/DDBJ whole genome shotgun (WGS) entry which is preliminary data.</text>
</comment>
<reference evidence="1" key="2">
    <citation type="journal article" date="2021" name="PeerJ">
        <title>Extensive microbial diversity within the chicken gut microbiome revealed by metagenomics and culture.</title>
        <authorList>
            <person name="Gilroy R."/>
            <person name="Ravi A."/>
            <person name="Getino M."/>
            <person name="Pursley I."/>
            <person name="Horton D.L."/>
            <person name="Alikhan N.F."/>
            <person name="Baker D."/>
            <person name="Gharbi K."/>
            <person name="Hall N."/>
            <person name="Watson M."/>
            <person name="Adriaenssens E.M."/>
            <person name="Foster-Nyarko E."/>
            <person name="Jarju S."/>
            <person name="Secka A."/>
            <person name="Antonio M."/>
            <person name="Oren A."/>
            <person name="Chaudhuri R.R."/>
            <person name="La Ragione R."/>
            <person name="Hildebrand F."/>
            <person name="Pallen M.J."/>
        </authorList>
    </citation>
    <scope>NUCLEOTIDE SEQUENCE</scope>
    <source>
        <strain evidence="1">ChiW3-316</strain>
    </source>
</reference>
<organism evidence="1 2">
    <name type="scientific">Candidatus Scatocola faecipullorum</name>
    <dbReference type="NCBI Taxonomy" id="2840917"/>
    <lineage>
        <taxon>Bacteria</taxon>
        <taxon>Pseudomonadati</taxon>
        <taxon>Pseudomonadota</taxon>
        <taxon>Alphaproteobacteria</taxon>
        <taxon>Rhodospirillales</taxon>
        <taxon>Rhodospirillaceae</taxon>
        <taxon>Rhodospirillaceae incertae sedis</taxon>
        <taxon>Candidatus Scatocola</taxon>
    </lineage>
</organism>
<proteinExistence type="predicted"/>
<evidence type="ECO:0000313" key="1">
    <source>
        <dbReference type="EMBL" id="HIU53144.1"/>
    </source>
</evidence>
<protein>
    <submittedName>
        <fullName evidence="1">Uncharacterized protein</fullName>
    </submittedName>
</protein>
<gene>
    <name evidence="1" type="ORF">IAD20_03585</name>
</gene>
<sequence length="168" mass="20449">MKCPKIRFDEAEVIFLTESERADDWYSQVLKRIIERSLGSYYERDLSRELMYAFDPMSAWQIAAYHYRLFQEKVHQEMPGWINRVVEDDAAAALCYRRLCRKHERLCDYREMLAGVGWYHWRMRSELRRAIRQILSEEIDLLDFLNVVLYLSRRRLWGNHPINLRQIA</sequence>